<keyword evidence="4 10" id="KW-0699">rRNA-binding</keyword>
<evidence type="ECO:0000259" key="11">
    <source>
        <dbReference type="PROSITE" id="PS50936"/>
    </source>
</evidence>
<dbReference type="Gene3D" id="1.10.40.50">
    <property type="entry name" value="Probable gtpase engc, domain 3"/>
    <property type="match status" value="1"/>
</dbReference>
<dbReference type="PROSITE" id="PS50936">
    <property type="entry name" value="ENGC_GTPASE"/>
    <property type="match status" value="1"/>
</dbReference>
<dbReference type="NCBIfam" id="TIGR00157">
    <property type="entry name" value="ribosome small subunit-dependent GTPase A"/>
    <property type="match status" value="1"/>
</dbReference>
<dbReference type="InterPro" id="IPR030378">
    <property type="entry name" value="G_CP_dom"/>
</dbReference>
<evidence type="ECO:0000259" key="12">
    <source>
        <dbReference type="PROSITE" id="PS51721"/>
    </source>
</evidence>
<gene>
    <name evidence="10" type="primary">rsgA</name>
    <name evidence="13" type="ORF">TPAS_2130</name>
</gene>
<comment type="subunit">
    <text evidence="10">Monomer. Associates with 30S ribosomal subunit, binds 16S rRNA.</text>
</comment>
<evidence type="ECO:0000256" key="9">
    <source>
        <dbReference type="ARBA" id="ARBA00023134"/>
    </source>
</evidence>
<accession>A0A1W1IHK7</accession>
<comment type="subcellular location">
    <subcellularLocation>
        <location evidence="10">Cytoplasm</location>
    </subcellularLocation>
</comment>
<dbReference type="RefSeq" id="WP_086943190.1">
    <property type="nucleotide sequence ID" value="NZ_FONM01000005.1"/>
</dbReference>
<feature type="binding site" evidence="10">
    <location>
        <position position="280"/>
    </location>
    <ligand>
        <name>Zn(2+)</name>
        <dbReference type="ChEBI" id="CHEBI:29105"/>
    </ligand>
</feature>
<dbReference type="InterPro" id="IPR012340">
    <property type="entry name" value="NA-bd_OB-fold"/>
</dbReference>
<proteinExistence type="inferred from homology"/>
<feature type="domain" description="CP-type G" evidence="12">
    <location>
        <begin position="103"/>
        <end position="259"/>
    </location>
</feature>
<organism evidence="13 14">
    <name type="scientific">Trichococcus pasteurii</name>
    <dbReference type="NCBI Taxonomy" id="43064"/>
    <lineage>
        <taxon>Bacteria</taxon>
        <taxon>Bacillati</taxon>
        <taxon>Bacillota</taxon>
        <taxon>Bacilli</taxon>
        <taxon>Lactobacillales</taxon>
        <taxon>Carnobacteriaceae</taxon>
        <taxon>Trichococcus</taxon>
    </lineage>
</organism>
<dbReference type="GO" id="GO:0042274">
    <property type="term" value="P:ribosomal small subunit biogenesis"/>
    <property type="evidence" value="ECO:0007669"/>
    <property type="project" value="UniProtKB-UniRule"/>
</dbReference>
<reference evidence="14" key="1">
    <citation type="submission" date="2016-04" db="EMBL/GenBank/DDBJ databases">
        <authorList>
            <person name="Strepis N."/>
        </authorList>
    </citation>
    <scope>NUCLEOTIDE SEQUENCE [LARGE SCALE GENOMIC DNA]</scope>
</reference>
<keyword evidence="5 10" id="KW-0547">Nucleotide-binding</keyword>
<feature type="binding site" evidence="10">
    <location>
        <begin position="150"/>
        <end position="153"/>
    </location>
    <ligand>
        <name>GTP</name>
        <dbReference type="ChEBI" id="CHEBI:37565"/>
    </ligand>
</feature>
<evidence type="ECO:0000256" key="6">
    <source>
        <dbReference type="ARBA" id="ARBA00022801"/>
    </source>
</evidence>
<dbReference type="InterPro" id="IPR027417">
    <property type="entry name" value="P-loop_NTPase"/>
</dbReference>
<dbReference type="Gene3D" id="3.40.50.300">
    <property type="entry name" value="P-loop containing nucleotide triphosphate hydrolases"/>
    <property type="match status" value="1"/>
</dbReference>
<comment type="function">
    <text evidence="10">One of several proteins that assist in the late maturation steps of the functional core of the 30S ribosomal subunit. Helps release RbfA from mature subunits. May play a role in the assembly of ribosomal proteins into the subunit. Circularly permuted GTPase that catalyzes slow GTP hydrolysis, GTPase activity is stimulated by the 30S ribosomal subunit.</text>
</comment>
<feature type="binding site" evidence="10">
    <location>
        <position position="285"/>
    </location>
    <ligand>
        <name>Zn(2+)</name>
        <dbReference type="ChEBI" id="CHEBI:29105"/>
    </ligand>
</feature>
<evidence type="ECO:0000256" key="1">
    <source>
        <dbReference type="ARBA" id="ARBA00022490"/>
    </source>
</evidence>
<dbReference type="GO" id="GO:0005737">
    <property type="term" value="C:cytoplasm"/>
    <property type="evidence" value="ECO:0007669"/>
    <property type="project" value="UniProtKB-SubCell"/>
</dbReference>
<dbReference type="STRING" id="43064.SAMN04488086_10549"/>
<evidence type="ECO:0000256" key="2">
    <source>
        <dbReference type="ARBA" id="ARBA00022517"/>
    </source>
</evidence>
<comment type="similarity">
    <text evidence="10">Belongs to the TRAFAC class YlqF/YawG GTPase family. RsgA subfamily.</text>
</comment>
<feature type="domain" description="EngC GTPase" evidence="11">
    <location>
        <begin position="111"/>
        <end position="257"/>
    </location>
</feature>
<sequence length="358" mass="39907">MPDKLINLGFTDRFAQEATLYPDLHPARVIAQYKELYRVATAESEMLAEISGKMRHAAVDMSDYPAVGDFVMIDRNEGSQDHAIIHHTLTRKSVFIRKAAGKAHDVQVVAANIDIVFICMSLNNDFNLRRLERYLAIAWDSGATPVIVLTKADLCADIPEKLHEIETIAFGVDVLVTSSLSKDGYTAVLKYITLGQTVVFIGSSGVGKSTLINRILGEELIETREIRRDDKGRHATTNRELFLIPTGGCIIDTPGMRELGLESANLARTFVDIDELAAQCKFKDCQHENEPGCMVKKAIAEGTLTEERLQSYLKLKKEAKYEGMNSKQIEKEKISTMFSDFGGIKNAKRYIKSKDKGK</sequence>
<keyword evidence="3 10" id="KW-0479">Metal-binding</keyword>
<evidence type="ECO:0000256" key="8">
    <source>
        <dbReference type="ARBA" id="ARBA00022884"/>
    </source>
</evidence>
<feature type="binding site" evidence="10">
    <location>
        <begin position="202"/>
        <end position="210"/>
    </location>
    <ligand>
        <name>GTP</name>
        <dbReference type="ChEBI" id="CHEBI:37565"/>
    </ligand>
</feature>
<evidence type="ECO:0000256" key="10">
    <source>
        <dbReference type="HAMAP-Rule" id="MF_01820"/>
    </source>
</evidence>
<dbReference type="SUPFAM" id="SSF52540">
    <property type="entry name" value="P-loop containing nucleoside triphosphate hydrolases"/>
    <property type="match status" value="1"/>
</dbReference>
<keyword evidence="9 10" id="KW-0342">GTP-binding</keyword>
<keyword evidence="8 10" id="KW-0694">RNA-binding</keyword>
<dbReference type="InterPro" id="IPR004881">
    <property type="entry name" value="Ribosome_biogen_GTPase_RsgA"/>
</dbReference>
<dbReference type="GO" id="GO:0046872">
    <property type="term" value="F:metal ion binding"/>
    <property type="evidence" value="ECO:0007669"/>
    <property type="project" value="UniProtKB-KW"/>
</dbReference>
<dbReference type="GO" id="GO:0005525">
    <property type="term" value="F:GTP binding"/>
    <property type="evidence" value="ECO:0007669"/>
    <property type="project" value="UniProtKB-UniRule"/>
</dbReference>
<keyword evidence="2 10" id="KW-0690">Ribosome biogenesis</keyword>
<dbReference type="Proteomes" id="UP000195985">
    <property type="component" value="Unassembled WGS sequence"/>
</dbReference>
<keyword evidence="1 10" id="KW-0963">Cytoplasm</keyword>
<keyword evidence="14" id="KW-1185">Reference proteome</keyword>
<keyword evidence="6 10" id="KW-0378">Hydrolase</keyword>
<evidence type="ECO:0000313" key="14">
    <source>
        <dbReference type="Proteomes" id="UP000195985"/>
    </source>
</evidence>
<dbReference type="CDD" id="cd01854">
    <property type="entry name" value="YjeQ_EngC"/>
    <property type="match status" value="1"/>
</dbReference>
<dbReference type="EC" id="3.6.1.-" evidence="10"/>
<evidence type="ECO:0000313" key="13">
    <source>
        <dbReference type="EMBL" id="SLM52436.1"/>
    </source>
</evidence>
<feature type="binding site" evidence="10">
    <location>
        <position position="287"/>
    </location>
    <ligand>
        <name>Zn(2+)</name>
        <dbReference type="ChEBI" id="CHEBI:29105"/>
    </ligand>
</feature>
<dbReference type="GO" id="GO:0003924">
    <property type="term" value="F:GTPase activity"/>
    <property type="evidence" value="ECO:0007669"/>
    <property type="project" value="UniProtKB-UniRule"/>
</dbReference>
<evidence type="ECO:0000256" key="3">
    <source>
        <dbReference type="ARBA" id="ARBA00022723"/>
    </source>
</evidence>
<dbReference type="InterPro" id="IPR010914">
    <property type="entry name" value="RsgA_GTPase_dom"/>
</dbReference>
<evidence type="ECO:0000256" key="5">
    <source>
        <dbReference type="ARBA" id="ARBA00022741"/>
    </source>
</evidence>
<feature type="binding site" evidence="10">
    <location>
        <position position="293"/>
    </location>
    <ligand>
        <name>Zn(2+)</name>
        <dbReference type="ChEBI" id="CHEBI:29105"/>
    </ligand>
</feature>
<comment type="cofactor">
    <cofactor evidence="10">
        <name>Zn(2+)</name>
        <dbReference type="ChEBI" id="CHEBI:29105"/>
    </cofactor>
    <text evidence="10">Binds 1 zinc ion per subunit.</text>
</comment>
<dbReference type="AlphaFoldDB" id="A0A1W1IHK7"/>
<dbReference type="SUPFAM" id="SSF50249">
    <property type="entry name" value="Nucleic acid-binding proteins"/>
    <property type="match status" value="1"/>
</dbReference>
<dbReference type="EMBL" id="FWEY01000006">
    <property type="protein sequence ID" value="SLM52436.1"/>
    <property type="molecule type" value="Genomic_DNA"/>
</dbReference>
<dbReference type="HAMAP" id="MF_01820">
    <property type="entry name" value="GTPase_RsgA"/>
    <property type="match status" value="1"/>
</dbReference>
<keyword evidence="7 10" id="KW-0862">Zinc</keyword>
<name>A0A1W1IHK7_9LACT</name>
<dbReference type="PANTHER" id="PTHR32120:SF10">
    <property type="entry name" value="SMALL RIBOSOMAL SUBUNIT BIOGENESIS GTPASE RSGA"/>
    <property type="match status" value="1"/>
</dbReference>
<dbReference type="OrthoDB" id="9809485at2"/>
<dbReference type="Pfam" id="PF03193">
    <property type="entry name" value="RsgA_GTPase"/>
    <property type="match status" value="1"/>
</dbReference>
<protein>
    <recommendedName>
        <fullName evidence="10">Small ribosomal subunit biogenesis GTPase RsgA</fullName>
        <ecNumber evidence="10">3.6.1.-</ecNumber>
    </recommendedName>
</protein>
<evidence type="ECO:0000256" key="7">
    <source>
        <dbReference type="ARBA" id="ARBA00022833"/>
    </source>
</evidence>
<dbReference type="GO" id="GO:0019843">
    <property type="term" value="F:rRNA binding"/>
    <property type="evidence" value="ECO:0007669"/>
    <property type="project" value="UniProtKB-KW"/>
</dbReference>
<dbReference type="PANTHER" id="PTHR32120">
    <property type="entry name" value="SMALL RIBOSOMAL SUBUNIT BIOGENESIS GTPASE RSGA"/>
    <property type="match status" value="1"/>
</dbReference>
<evidence type="ECO:0000256" key="4">
    <source>
        <dbReference type="ARBA" id="ARBA00022730"/>
    </source>
</evidence>
<dbReference type="PROSITE" id="PS51721">
    <property type="entry name" value="G_CP"/>
    <property type="match status" value="1"/>
</dbReference>